<keyword evidence="3" id="KW-0732">Signal</keyword>
<feature type="signal peptide" evidence="3">
    <location>
        <begin position="1"/>
        <end position="24"/>
    </location>
</feature>
<evidence type="ECO:0000259" key="4">
    <source>
        <dbReference type="PROSITE" id="PS50055"/>
    </source>
</evidence>
<feature type="domain" description="Tyrosine-protein phosphatase" evidence="4">
    <location>
        <begin position="539"/>
        <end position="741"/>
    </location>
</feature>
<dbReference type="GO" id="GO:0004725">
    <property type="term" value="F:protein tyrosine phosphatase activity"/>
    <property type="evidence" value="ECO:0007669"/>
    <property type="project" value="InterPro"/>
</dbReference>
<dbReference type="Bgee" id="ENSOANG00000029783">
    <property type="expression patterns" value="Expressed in brain and 7 other cell types or tissues"/>
</dbReference>
<dbReference type="PANTHER" id="PTHR46957">
    <property type="entry name" value="CYTOKINE RECEPTOR"/>
    <property type="match status" value="1"/>
</dbReference>
<dbReference type="SUPFAM" id="SSF52799">
    <property type="entry name" value="(Phosphotyrosine protein) phosphatases II"/>
    <property type="match status" value="1"/>
</dbReference>
<reference evidence="6" key="3">
    <citation type="submission" date="2025-09" db="UniProtKB">
        <authorList>
            <consortium name="Ensembl"/>
        </authorList>
    </citation>
    <scope>IDENTIFICATION</scope>
    <source>
        <strain evidence="6">Glennie</strain>
    </source>
</reference>
<dbReference type="InterPro" id="IPR029021">
    <property type="entry name" value="Prot-tyrosine_phosphatase-like"/>
</dbReference>
<feature type="domain" description="Fibronectin type-III" evidence="5">
    <location>
        <begin position="110"/>
        <end position="199"/>
    </location>
</feature>
<dbReference type="SMART" id="SM00194">
    <property type="entry name" value="PTPc"/>
    <property type="match status" value="1"/>
</dbReference>
<reference evidence="6 7" key="1">
    <citation type="journal article" date="2008" name="Nature">
        <title>Genome analysis of the platypus reveals unique signatures of evolution.</title>
        <authorList>
            <person name="Warren W.C."/>
            <person name="Hillier L.W."/>
            <person name="Marshall Graves J.A."/>
            <person name="Birney E."/>
            <person name="Ponting C.P."/>
            <person name="Grutzner F."/>
            <person name="Belov K."/>
            <person name="Miller W."/>
            <person name="Clarke L."/>
            <person name="Chinwalla A.T."/>
            <person name="Yang S.P."/>
            <person name="Heger A."/>
            <person name="Locke D.P."/>
            <person name="Miethke P."/>
            <person name="Waters P.D."/>
            <person name="Veyrunes F."/>
            <person name="Fulton L."/>
            <person name="Fulton B."/>
            <person name="Graves T."/>
            <person name="Wallis J."/>
            <person name="Puente X.S."/>
            <person name="Lopez-Otin C."/>
            <person name="Ordonez G.R."/>
            <person name="Eichler E.E."/>
            <person name="Chen L."/>
            <person name="Cheng Z."/>
            <person name="Deakin J.E."/>
            <person name="Alsop A."/>
            <person name="Thompson K."/>
            <person name="Kirby P."/>
            <person name="Papenfuss A.T."/>
            <person name="Wakefield M.J."/>
            <person name="Olender T."/>
            <person name="Lancet D."/>
            <person name="Huttley G.A."/>
            <person name="Smit A.F."/>
            <person name="Pask A."/>
            <person name="Temple-Smith P."/>
            <person name="Batzer M.A."/>
            <person name="Walker J.A."/>
            <person name="Konkel M.K."/>
            <person name="Harris R.S."/>
            <person name="Whittington C.M."/>
            <person name="Wong E.S."/>
            <person name="Gemmell N.J."/>
            <person name="Buschiazzo E."/>
            <person name="Vargas Jentzsch I.M."/>
            <person name="Merkel A."/>
            <person name="Schmitz J."/>
            <person name="Zemann A."/>
            <person name="Churakov G."/>
            <person name="Kriegs J.O."/>
            <person name="Brosius J."/>
            <person name="Murchison E.P."/>
            <person name="Sachidanandam R."/>
            <person name="Smith C."/>
            <person name="Hannon G.J."/>
            <person name="Tsend-Ayush E."/>
            <person name="McMillan D."/>
            <person name="Attenborough R."/>
            <person name="Rens W."/>
            <person name="Ferguson-Smith M."/>
            <person name="Lefevre C.M."/>
            <person name="Sharp J.A."/>
            <person name="Nicholas K.R."/>
            <person name="Ray D.A."/>
            <person name="Kube M."/>
            <person name="Reinhardt R."/>
            <person name="Pringle T.H."/>
            <person name="Taylor J."/>
            <person name="Jones R.C."/>
            <person name="Nixon B."/>
            <person name="Dacheux J.L."/>
            <person name="Niwa H."/>
            <person name="Sekita Y."/>
            <person name="Huang X."/>
            <person name="Stark A."/>
            <person name="Kheradpour P."/>
            <person name="Kellis M."/>
            <person name="Flicek P."/>
            <person name="Chen Y."/>
            <person name="Webber C."/>
            <person name="Hardison R."/>
            <person name="Nelson J."/>
            <person name="Hallsworth-Pepin K."/>
            <person name="Delehaunty K."/>
            <person name="Markovic C."/>
            <person name="Minx P."/>
            <person name="Feng Y."/>
            <person name="Kremitzki C."/>
            <person name="Mitreva M."/>
            <person name="Glasscock J."/>
            <person name="Wylie T."/>
            <person name="Wohldmann P."/>
            <person name="Thiru P."/>
            <person name="Nhan M.N."/>
            <person name="Pohl C.S."/>
            <person name="Smith S.M."/>
            <person name="Hou S."/>
            <person name="Nefedov M."/>
            <person name="de Jong P.J."/>
            <person name="Renfree M.B."/>
            <person name="Mardis E.R."/>
            <person name="Wilson R.K."/>
        </authorList>
    </citation>
    <scope>NUCLEOTIDE SEQUENCE [LARGE SCALE GENOMIC DNA]</scope>
    <source>
        <strain evidence="6 7">Glennie</strain>
    </source>
</reference>
<dbReference type="InterPro" id="IPR050713">
    <property type="entry name" value="RTP_Phos/Ushers"/>
</dbReference>
<dbReference type="Proteomes" id="UP000002279">
    <property type="component" value="Chromosome 10"/>
</dbReference>
<sequence length="741" mass="80584">MGWPGAPGPGWLLPVLLICSSAMADGSRSLGIQVVTRNNTSIGLNWTAVANVSHYSVSWWADGGRNGSGNVTHPSIVVVGLDAGTWYHFGVIPTGDNSSDNIGAATAPNSVRDLRLDTRTNNSISLNWTSPEYTQGMNYSYSVSWTPGSNSSGGINTSLTLITVVDLDPGTLYRFTVVARKYDIASVAETLQVATVPNEVTELKAVGQGNDSITLNWTRPSGKPDPAYSYRVRWTLSGAAGGTCVTDNTSVRVEQLQPATLCNFSVEAGRHQVYSRATELSDATAPNQVTDLRVEAHNSSFIMLNWTAPQGPPDPAYAYRVNWTAGELANGTVISNGSSLSNGTCDTEDPWVAVGNLTPGIPYLFSVQAERYGVSGSPQSISESTAPSSTSVSCHGVSGGYSVSFRWSCPQGAHQAFLYQVGAGQRLTTLACEQLVVVGGLQPARSYPVRVWTVSNEKEASSSPEICSTDDAGVIAGSIIGVLLFVLLAGLLVFFLRRRGEKTEKPPPEDLFSRSPQDIPAHHFEEHVNRNLRDCNYGFAKEYQELASEGQGQSQMVAKQPENKEKNRYSNVLPYDSYRVPLQLIPGEPGSDYINASFIPGYESPREFVATQGPLILTVGDFWRLVWEQESDTVVMLTNCLESRRVKCEPYWPLDSKPCTLGPLRVTLLSETAAPHWTLRELQLQHTDKSESRTVCQFHYTSWPDHGTPTSPDPLLAFWHLLRSSRLDVNKSAGPAIVHCR</sequence>
<keyword evidence="2" id="KW-0472">Membrane</keyword>
<gene>
    <name evidence="6" type="primary">PTPRH</name>
</gene>
<keyword evidence="1" id="KW-0904">Protein phosphatase</keyword>
<dbReference type="Pfam" id="PF00041">
    <property type="entry name" value="fn3"/>
    <property type="match status" value="4"/>
</dbReference>
<evidence type="ECO:0000256" key="2">
    <source>
        <dbReference type="SAM" id="Phobius"/>
    </source>
</evidence>
<evidence type="ECO:0000256" key="1">
    <source>
        <dbReference type="ARBA" id="ARBA00022912"/>
    </source>
</evidence>
<dbReference type="InterPro" id="IPR003961">
    <property type="entry name" value="FN3_dom"/>
</dbReference>
<dbReference type="STRING" id="9258.ENSOANP00000031914"/>
<name>K7EEF7_ORNAN</name>
<dbReference type="InterPro" id="IPR013783">
    <property type="entry name" value="Ig-like_fold"/>
</dbReference>
<dbReference type="GeneTree" id="ENSGT00940000162860"/>
<keyword evidence="1" id="KW-0378">Hydrolase</keyword>
<dbReference type="InterPro" id="IPR036116">
    <property type="entry name" value="FN3_sf"/>
</dbReference>
<organism evidence="6 7">
    <name type="scientific">Ornithorhynchus anatinus</name>
    <name type="common">Duckbill platypus</name>
    <dbReference type="NCBI Taxonomy" id="9258"/>
    <lineage>
        <taxon>Eukaryota</taxon>
        <taxon>Metazoa</taxon>
        <taxon>Chordata</taxon>
        <taxon>Craniata</taxon>
        <taxon>Vertebrata</taxon>
        <taxon>Euteleostomi</taxon>
        <taxon>Mammalia</taxon>
        <taxon>Monotremata</taxon>
        <taxon>Ornithorhynchidae</taxon>
        <taxon>Ornithorhynchus</taxon>
    </lineage>
</organism>
<dbReference type="GO" id="GO:0016020">
    <property type="term" value="C:membrane"/>
    <property type="evidence" value="ECO:0007669"/>
    <property type="project" value="UniProtKB-SubCell"/>
</dbReference>
<dbReference type="PROSITE" id="PS50055">
    <property type="entry name" value="TYR_PHOSPHATASE_PTP"/>
    <property type="match status" value="1"/>
</dbReference>
<dbReference type="eggNOG" id="KOG0791">
    <property type="taxonomic scope" value="Eukaryota"/>
</dbReference>
<feature type="transmembrane region" description="Helical" evidence="2">
    <location>
        <begin position="472"/>
        <end position="496"/>
    </location>
</feature>
<proteinExistence type="predicted"/>
<dbReference type="CDD" id="cd00063">
    <property type="entry name" value="FN3"/>
    <property type="match status" value="4"/>
</dbReference>
<feature type="chain" id="PRO_5028139693" description="Protein tyrosine phosphatase receptor type H" evidence="3">
    <location>
        <begin position="25"/>
        <end position="741"/>
    </location>
</feature>
<dbReference type="InterPro" id="IPR000242">
    <property type="entry name" value="PTP_cat"/>
</dbReference>
<evidence type="ECO:0000256" key="3">
    <source>
        <dbReference type="SAM" id="SignalP"/>
    </source>
</evidence>
<dbReference type="PANTHER" id="PTHR46957:SF10">
    <property type="entry name" value="PROTEIN TYROSINE PHOSPHATASE, RECEPTOR TYPE, H"/>
    <property type="match status" value="1"/>
</dbReference>
<keyword evidence="7" id="KW-1185">Reference proteome</keyword>
<dbReference type="HOGENOM" id="CLU_735589_0_0_1"/>
<keyword evidence="2" id="KW-0812">Transmembrane</keyword>
<dbReference type="SMART" id="SM00060">
    <property type="entry name" value="FN3"/>
    <property type="match status" value="5"/>
</dbReference>
<dbReference type="PROSITE" id="PS50853">
    <property type="entry name" value="FN3"/>
    <property type="match status" value="2"/>
</dbReference>
<accession>K7EEF7</accession>
<evidence type="ECO:0008006" key="8">
    <source>
        <dbReference type="Google" id="ProtNLM"/>
    </source>
</evidence>
<dbReference type="Ensembl" id="ENSOANT00000041163.2">
    <property type="protein sequence ID" value="ENSOANP00000031914.2"/>
    <property type="gene ID" value="ENSOANG00000029783.2"/>
</dbReference>
<protein>
    <recommendedName>
        <fullName evidence="8">Protein tyrosine phosphatase receptor type H</fullName>
    </recommendedName>
</protein>
<dbReference type="AlphaFoldDB" id="K7EEF7"/>
<evidence type="ECO:0000259" key="5">
    <source>
        <dbReference type="PROSITE" id="PS50853"/>
    </source>
</evidence>
<evidence type="ECO:0000313" key="7">
    <source>
        <dbReference type="Proteomes" id="UP000002279"/>
    </source>
</evidence>
<dbReference type="Gene3D" id="3.90.190.10">
    <property type="entry name" value="Protein tyrosine phosphatase superfamily"/>
    <property type="match status" value="1"/>
</dbReference>
<feature type="domain" description="Fibronectin type-III" evidence="5">
    <location>
        <begin position="288"/>
        <end position="389"/>
    </location>
</feature>
<reference evidence="6" key="2">
    <citation type="submission" date="2025-08" db="UniProtKB">
        <authorList>
            <consortium name="Ensembl"/>
        </authorList>
    </citation>
    <scope>IDENTIFICATION</scope>
    <source>
        <strain evidence="6">Glennie</strain>
    </source>
</reference>
<dbReference type="Pfam" id="PF00102">
    <property type="entry name" value="Y_phosphatase"/>
    <property type="match status" value="1"/>
</dbReference>
<dbReference type="Gene3D" id="2.60.40.10">
    <property type="entry name" value="Immunoglobulins"/>
    <property type="match status" value="4"/>
</dbReference>
<keyword evidence="2" id="KW-1133">Transmembrane helix</keyword>
<evidence type="ECO:0000313" key="6">
    <source>
        <dbReference type="Ensembl" id="ENSOANP00000031914.2"/>
    </source>
</evidence>
<dbReference type="PRINTS" id="PR00700">
    <property type="entry name" value="PRTYPHPHTASE"/>
</dbReference>
<dbReference type="SUPFAM" id="SSF49265">
    <property type="entry name" value="Fibronectin type III"/>
    <property type="match status" value="3"/>
</dbReference>